<feature type="domain" description="GGDEF" evidence="4">
    <location>
        <begin position="375"/>
        <end position="505"/>
    </location>
</feature>
<feature type="transmembrane region" description="Helical" evidence="2">
    <location>
        <begin position="102"/>
        <end position="124"/>
    </location>
</feature>
<dbReference type="Proteomes" id="UP000293638">
    <property type="component" value="Unassembled WGS sequence"/>
</dbReference>
<evidence type="ECO:0000259" key="3">
    <source>
        <dbReference type="PROSITE" id="PS50883"/>
    </source>
</evidence>
<proteinExistence type="predicted"/>
<feature type="transmembrane region" description="Helical" evidence="2">
    <location>
        <begin position="67"/>
        <end position="90"/>
    </location>
</feature>
<feature type="transmembrane region" description="Helical" evidence="2">
    <location>
        <begin position="136"/>
        <end position="155"/>
    </location>
</feature>
<dbReference type="PANTHER" id="PTHR33121:SF70">
    <property type="entry name" value="SIGNALING PROTEIN YKOW"/>
    <property type="match status" value="1"/>
</dbReference>
<dbReference type="InterPro" id="IPR029787">
    <property type="entry name" value="Nucleotide_cyclase"/>
</dbReference>
<keyword evidence="2" id="KW-0812">Transmembrane</keyword>
<reference evidence="5 6" key="1">
    <citation type="submission" date="2019-02" db="EMBL/GenBank/DDBJ databases">
        <title>Genomic Encyclopedia of Type Strains, Phase IV (KMG-IV): sequencing the most valuable type-strain genomes for metagenomic binning, comparative biology and taxonomic classification.</title>
        <authorList>
            <person name="Goeker M."/>
        </authorList>
    </citation>
    <scope>NUCLEOTIDE SEQUENCE [LARGE SCALE GENOMIC DNA]</scope>
    <source>
        <strain evidence="5 6">DSM 45622</strain>
    </source>
</reference>
<dbReference type="PROSITE" id="PS50883">
    <property type="entry name" value="EAL"/>
    <property type="match status" value="1"/>
</dbReference>
<keyword evidence="2" id="KW-0472">Membrane</keyword>
<evidence type="ECO:0000313" key="6">
    <source>
        <dbReference type="Proteomes" id="UP000293638"/>
    </source>
</evidence>
<dbReference type="CDD" id="cd01948">
    <property type="entry name" value="EAL"/>
    <property type="match status" value="1"/>
</dbReference>
<dbReference type="Pfam" id="PF00990">
    <property type="entry name" value="GGDEF"/>
    <property type="match status" value="1"/>
</dbReference>
<keyword evidence="6" id="KW-1185">Reference proteome</keyword>
<dbReference type="CDD" id="cd01949">
    <property type="entry name" value="GGDEF"/>
    <property type="match status" value="1"/>
</dbReference>
<dbReference type="SUPFAM" id="SSF55073">
    <property type="entry name" value="Nucleotide cyclase"/>
    <property type="match status" value="1"/>
</dbReference>
<accession>A0A4Q7NTX8</accession>
<dbReference type="InterPro" id="IPR050706">
    <property type="entry name" value="Cyclic-di-GMP_PDE-like"/>
</dbReference>
<protein>
    <submittedName>
        <fullName evidence="5">Diguanylate cyclase (GGDEF)-like protein</fullName>
    </submittedName>
</protein>
<comment type="caution">
    <text evidence="5">The sequence shown here is derived from an EMBL/GenBank/DDBJ whole genome shotgun (WGS) entry which is preliminary data.</text>
</comment>
<feature type="transmembrane region" description="Helical" evidence="2">
    <location>
        <begin position="167"/>
        <end position="186"/>
    </location>
</feature>
<gene>
    <name evidence="5" type="ORF">EV189_2072</name>
</gene>
<dbReference type="Gene3D" id="3.30.70.270">
    <property type="match status" value="1"/>
</dbReference>
<dbReference type="EMBL" id="SGXD01000002">
    <property type="protein sequence ID" value="RZS90288.1"/>
    <property type="molecule type" value="Genomic_DNA"/>
</dbReference>
<dbReference type="SUPFAM" id="SSF141868">
    <property type="entry name" value="EAL domain-like"/>
    <property type="match status" value="1"/>
</dbReference>
<evidence type="ECO:0000256" key="1">
    <source>
        <dbReference type="SAM" id="MobiDB-lite"/>
    </source>
</evidence>
<dbReference type="RefSeq" id="WP_130492764.1">
    <property type="nucleotide sequence ID" value="NZ_SGXD01000002.1"/>
</dbReference>
<dbReference type="InterPro" id="IPR001633">
    <property type="entry name" value="EAL_dom"/>
</dbReference>
<dbReference type="OrthoDB" id="23692at2"/>
<dbReference type="PANTHER" id="PTHR33121">
    <property type="entry name" value="CYCLIC DI-GMP PHOSPHODIESTERASE PDEF"/>
    <property type="match status" value="1"/>
</dbReference>
<dbReference type="AlphaFoldDB" id="A0A4Q7NTX8"/>
<organism evidence="5 6">
    <name type="scientific">Motilibacter rhizosphaerae</name>
    <dbReference type="NCBI Taxonomy" id="598652"/>
    <lineage>
        <taxon>Bacteria</taxon>
        <taxon>Bacillati</taxon>
        <taxon>Actinomycetota</taxon>
        <taxon>Actinomycetes</taxon>
        <taxon>Motilibacterales</taxon>
        <taxon>Motilibacteraceae</taxon>
        <taxon>Motilibacter</taxon>
    </lineage>
</organism>
<feature type="domain" description="EAL" evidence="3">
    <location>
        <begin position="509"/>
        <end position="755"/>
    </location>
</feature>
<dbReference type="SMART" id="SM00267">
    <property type="entry name" value="GGDEF"/>
    <property type="match status" value="1"/>
</dbReference>
<evidence type="ECO:0000259" key="4">
    <source>
        <dbReference type="PROSITE" id="PS50887"/>
    </source>
</evidence>
<name>A0A4Q7NTX8_9ACTN</name>
<dbReference type="PROSITE" id="PS50887">
    <property type="entry name" value="GGDEF"/>
    <property type="match status" value="1"/>
</dbReference>
<feature type="region of interest" description="Disordered" evidence="1">
    <location>
        <begin position="276"/>
        <end position="297"/>
    </location>
</feature>
<dbReference type="SMART" id="SM00052">
    <property type="entry name" value="EAL"/>
    <property type="match status" value="1"/>
</dbReference>
<keyword evidence="2" id="KW-1133">Transmembrane helix</keyword>
<dbReference type="Pfam" id="PF00563">
    <property type="entry name" value="EAL"/>
    <property type="match status" value="1"/>
</dbReference>
<evidence type="ECO:0000256" key="2">
    <source>
        <dbReference type="SAM" id="Phobius"/>
    </source>
</evidence>
<sequence length="762" mass="80486">MGGGDWQAAVAVQYALAGATLLVALLHLLWWRRRPEERSALWSGLLSLSAAVLLASGAALFDTGALVHVQTLLLVRTAAIAAVTVLAVVATRVGAGLPPARLAVTLMLALYAVRFVLWGTTHLVYAHRVDRDGFPVYGPLVVLSFVPVVLVVVWLTLDAARRSSSALARRALVGSVLAAVLIAAVADTTGSRRLGELLSALWVTPFVAAQGMLVVLRLVSVEASERRLLSRQSALAAFGGRAVGEDDLALLEADAVRVVGELVDAPVSLQRRPLGTHPAAVPQRRLPPGQRQARGVRVGGSREELEASWEGELAPEDVEVVESVLHVLSAGAERAAAEEELRRLAVRDALTGLPNRALLQDRLASALGRAGRTQDVVAVLFFGLDGLKRLNDTAGHAAGDAALVQVGSAVARAARSTDTAARFGSDEFVLLCEGDCPPARLLEIAQHVRAEVARLDLPGPALTASAGIAASPAGEGSPEDLLRDAHAALQRAKERGTGVETFGEGLRRELLERVQLESDLDRDVPDRLEVHYQPVVRTADGRPVSVEALVRWRRDGELLLPGAWLEVAEQTGRIVAVGEAVLRRACADASRLRLPVAVNVSARQLASPGFAELVESLAVPGGVPLVLEVTETAVIADVEGARRLLERVRAAGVRVAMDDFGTGWSSLGMLSRLPVDVLKIDRSFVARVDEPDGRALVETVLLLGTSLGLDVVAEGVETEEQLEVLRSLGCSLVQGFLTGRPQPVERLLAAVADGGATAARGD</sequence>
<dbReference type="InterPro" id="IPR000160">
    <property type="entry name" value="GGDEF_dom"/>
</dbReference>
<dbReference type="Gene3D" id="3.20.20.450">
    <property type="entry name" value="EAL domain"/>
    <property type="match status" value="1"/>
</dbReference>
<evidence type="ECO:0000313" key="5">
    <source>
        <dbReference type="EMBL" id="RZS90288.1"/>
    </source>
</evidence>
<dbReference type="NCBIfam" id="TIGR00254">
    <property type="entry name" value="GGDEF"/>
    <property type="match status" value="1"/>
</dbReference>
<feature type="transmembrane region" description="Helical" evidence="2">
    <location>
        <begin position="41"/>
        <end position="61"/>
    </location>
</feature>
<dbReference type="InterPro" id="IPR035919">
    <property type="entry name" value="EAL_sf"/>
</dbReference>
<feature type="transmembrane region" description="Helical" evidence="2">
    <location>
        <begin position="6"/>
        <end position="29"/>
    </location>
</feature>
<dbReference type="GO" id="GO:0071111">
    <property type="term" value="F:cyclic-guanylate-specific phosphodiesterase activity"/>
    <property type="evidence" value="ECO:0007669"/>
    <property type="project" value="InterPro"/>
</dbReference>
<dbReference type="InterPro" id="IPR043128">
    <property type="entry name" value="Rev_trsase/Diguanyl_cyclase"/>
</dbReference>